<evidence type="ECO:0000259" key="1">
    <source>
        <dbReference type="Pfam" id="PF01965"/>
    </source>
</evidence>
<keyword evidence="3" id="KW-1185">Reference proteome</keyword>
<evidence type="ECO:0000313" key="3">
    <source>
        <dbReference type="Proteomes" id="UP000053732"/>
    </source>
</evidence>
<dbReference type="SUPFAM" id="SSF52317">
    <property type="entry name" value="Class I glutamine amidotransferase-like"/>
    <property type="match status" value="1"/>
</dbReference>
<dbReference type="InterPro" id="IPR052158">
    <property type="entry name" value="INH-QAR"/>
</dbReference>
<proteinExistence type="predicted"/>
<gene>
    <name evidence="2" type="ORF">PCAMFM013_S005g000280</name>
</gene>
<name>A0A0G4P444_PENC3</name>
<feature type="domain" description="DJ-1/PfpI" evidence="1">
    <location>
        <begin position="6"/>
        <end position="179"/>
    </location>
</feature>
<evidence type="ECO:0000313" key="2">
    <source>
        <dbReference type="EMBL" id="CRL21116.1"/>
    </source>
</evidence>
<dbReference type="InterPro" id="IPR002818">
    <property type="entry name" value="DJ-1/PfpI"/>
</dbReference>
<dbReference type="PANTHER" id="PTHR43130:SF15">
    <property type="entry name" value="THIJ_PFPI FAMILY PROTEIN (AFU_ORTHOLOGUE AFUA_5G14240)"/>
    <property type="match status" value="1"/>
</dbReference>
<accession>A0A0G4P444</accession>
<dbReference type="STRING" id="1429867.A0A0G4P444"/>
<sequence length="248" mass="27330">MPTHHRILSLVYSEVEALDLFGPLGAIVPRSDYYKLEFVNLHHFTSPQGIETSIKNGIGIVGTISLAEALREDHSFDTLFIPGGFGMMPLVWDPILLQQIGHLVDRAPNVFTVCTGSILLAATGRLDGRQATTNKRLYDEVTPKHPGVKWQKRARWVHDGKFLTSSGVTAGIDAGFAFIANTYVAPEDRQAHPETQEVGLRGDATPIPGYSQEKALKFTRMTAFGLEYRWHSDPADDPFVDLPTSDGS</sequence>
<dbReference type="PANTHER" id="PTHR43130">
    <property type="entry name" value="ARAC-FAMILY TRANSCRIPTIONAL REGULATOR"/>
    <property type="match status" value="1"/>
</dbReference>
<protein>
    <submittedName>
        <fullName evidence="2">ThiJ/PfpI</fullName>
    </submittedName>
</protein>
<organism evidence="2 3">
    <name type="scientific">Penicillium camemberti (strain FM 013)</name>
    <dbReference type="NCBI Taxonomy" id="1429867"/>
    <lineage>
        <taxon>Eukaryota</taxon>
        <taxon>Fungi</taxon>
        <taxon>Dikarya</taxon>
        <taxon>Ascomycota</taxon>
        <taxon>Pezizomycotina</taxon>
        <taxon>Eurotiomycetes</taxon>
        <taxon>Eurotiomycetidae</taxon>
        <taxon>Eurotiales</taxon>
        <taxon>Aspergillaceae</taxon>
        <taxon>Penicillium</taxon>
    </lineage>
</organism>
<dbReference type="Gene3D" id="3.40.50.880">
    <property type="match status" value="1"/>
</dbReference>
<dbReference type="InterPro" id="IPR029062">
    <property type="entry name" value="Class_I_gatase-like"/>
</dbReference>
<reference evidence="2 3" key="1">
    <citation type="journal article" date="2014" name="Nat. Commun.">
        <title>Multiple recent horizontal transfers of a large genomic region in cheese making fungi.</title>
        <authorList>
            <person name="Cheeseman K."/>
            <person name="Ropars J."/>
            <person name="Renault P."/>
            <person name="Dupont J."/>
            <person name="Gouzy J."/>
            <person name="Branca A."/>
            <person name="Abraham A.L."/>
            <person name="Ceppi M."/>
            <person name="Conseiller E."/>
            <person name="Debuchy R."/>
            <person name="Malagnac F."/>
            <person name="Goarin A."/>
            <person name="Silar P."/>
            <person name="Lacoste S."/>
            <person name="Sallet E."/>
            <person name="Bensimon A."/>
            <person name="Giraud T."/>
            <person name="Brygoo Y."/>
        </authorList>
    </citation>
    <scope>NUCLEOTIDE SEQUENCE [LARGE SCALE GENOMIC DNA]</scope>
    <source>
        <strain evidence="3">FM 013</strain>
    </source>
</reference>
<dbReference type="AlphaFoldDB" id="A0A0G4P444"/>
<dbReference type="Proteomes" id="UP000053732">
    <property type="component" value="Unassembled WGS sequence"/>
</dbReference>
<dbReference type="EMBL" id="HG793138">
    <property type="protein sequence ID" value="CRL21116.1"/>
    <property type="molecule type" value="Genomic_DNA"/>
</dbReference>
<dbReference type="Pfam" id="PF01965">
    <property type="entry name" value="DJ-1_PfpI"/>
    <property type="match status" value="1"/>
</dbReference>